<feature type="domain" description="Leucine-binding protein" evidence="5">
    <location>
        <begin position="84"/>
        <end position="423"/>
    </location>
</feature>
<dbReference type="Proteomes" id="UP001629274">
    <property type="component" value="Unassembled WGS sequence"/>
</dbReference>
<protein>
    <submittedName>
        <fullName evidence="6">Branched-chain amino acid ABC transporter substrate-binding protein</fullName>
    </submittedName>
</protein>
<accession>A0ABW9BL24</accession>
<keyword evidence="7" id="KW-1185">Reference proteome</keyword>
<reference evidence="6 7" key="1">
    <citation type="journal article" date="2024" name="Chem. Sci.">
        <title>Discovery of megapolipeptins by genome mining of a Burkholderiales bacteria collection.</title>
        <authorList>
            <person name="Paulo B.S."/>
            <person name="Recchia M.J.J."/>
            <person name="Lee S."/>
            <person name="Fergusson C.H."/>
            <person name="Romanowski S.B."/>
            <person name="Hernandez A."/>
            <person name="Krull N."/>
            <person name="Liu D.Y."/>
            <person name="Cavanagh H."/>
            <person name="Bos A."/>
            <person name="Gray C.A."/>
            <person name="Murphy B.T."/>
            <person name="Linington R.G."/>
            <person name="Eustaquio A.S."/>
        </authorList>
    </citation>
    <scope>NUCLEOTIDE SEQUENCE [LARGE SCALE GENOMIC DNA]</scope>
    <source>
        <strain evidence="6 7">RL17-351-BIE-A</strain>
    </source>
</reference>
<dbReference type="CDD" id="cd06342">
    <property type="entry name" value="PBP1_ABC_LIVBP-like"/>
    <property type="match status" value="1"/>
</dbReference>
<keyword evidence="4" id="KW-0029">Amino-acid transport</keyword>
<gene>
    <name evidence="6" type="ORF">PQR03_19970</name>
</gene>
<dbReference type="InterPro" id="IPR028082">
    <property type="entry name" value="Peripla_BP_I"/>
</dbReference>
<dbReference type="Gene3D" id="3.40.50.2300">
    <property type="match status" value="2"/>
</dbReference>
<dbReference type="PANTHER" id="PTHR47151">
    <property type="entry name" value="LEU/ILE/VAL-BINDING ABC TRANSPORTER SUBUNIT"/>
    <property type="match status" value="1"/>
</dbReference>
<evidence type="ECO:0000256" key="1">
    <source>
        <dbReference type="ARBA" id="ARBA00010062"/>
    </source>
</evidence>
<evidence type="ECO:0000256" key="3">
    <source>
        <dbReference type="ARBA" id="ARBA00022729"/>
    </source>
</evidence>
<comment type="similarity">
    <text evidence="1">Belongs to the leucine-binding protein family.</text>
</comment>
<evidence type="ECO:0000256" key="2">
    <source>
        <dbReference type="ARBA" id="ARBA00022448"/>
    </source>
</evidence>
<organism evidence="6 7">
    <name type="scientific">Paraburkholderia phytofirmans</name>
    <dbReference type="NCBI Taxonomy" id="261302"/>
    <lineage>
        <taxon>Bacteria</taxon>
        <taxon>Pseudomonadati</taxon>
        <taxon>Pseudomonadota</taxon>
        <taxon>Betaproteobacteria</taxon>
        <taxon>Burkholderiales</taxon>
        <taxon>Burkholderiaceae</taxon>
        <taxon>Paraburkholderia</taxon>
    </lineage>
</organism>
<evidence type="ECO:0000256" key="4">
    <source>
        <dbReference type="ARBA" id="ARBA00022970"/>
    </source>
</evidence>
<sequence>MNADKPIFKRKLFAFHDACFYCMDMRDAASLWFYAAPLHWRSDVDREQIMNWLMSTLKRFAGGVIFSIATLWCQGAQSEDAAVVRIGFAAPLTGPSAADGKEMENAARLAIEDANARHPKLGERTVSFELAPLDDQADPRVASQVAQRFVDMSVAGVVGHFNSGCSIAASNVYDDAQIAQISPSSTSAIYTLRGKKSSFRVVGQDAVAGAELGRYLVEDFQARRVAIVDDRTDFGAGLADRVSDFIAQRHVAIVAREYVTDKTVDFSAILTRIRSQNADLVVFGGFDAQAAQIVRRMRSAGMKATLAGEGFNNAIFLNLARGDGEGTVTIQPGLPLNKMPAKDFASRYEARYKAKLEGFQAPYAYDATSVIVQAVLAAQSARAVDVLQAVRKTNMDGLTGPIAFDKNGDLAAAPYTIYRLTGGRWTDKKVSVAHGE</sequence>
<keyword evidence="3" id="KW-0732">Signal</keyword>
<keyword evidence="2" id="KW-0813">Transport</keyword>
<dbReference type="Pfam" id="PF13458">
    <property type="entry name" value="Peripla_BP_6"/>
    <property type="match status" value="1"/>
</dbReference>
<dbReference type="SUPFAM" id="SSF53822">
    <property type="entry name" value="Periplasmic binding protein-like I"/>
    <property type="match status" value="1"/>
</dbReference>
<dbReference type="EMBL" id="JAQQDR010000007">
    <property type="protein sequence ID" value="MFM0240410.1"/>
    <property type="molecule type" value="Genomic_DNA"/>
</dbReference>
<dbReference type="InterPro" id="IPR000709">
    <property type="entry name" value="Leu_Ile_Val-bd"/>
</dbReference>
<dbReference type="RefSeq" id="WP_408262944.1">
    <property type="nucleotide sequence ID" value="NZ_JAQQCK010000008.1"/>
</dbReference>
<dbReference type="InterPro" id="IPR028081">
    <property type="entry name" value="Leu-bd"/>
</dbReference>
<dbReference type="PRINTS" id="PR00337">
    <property type="entry name" value="LEUILEVALBP"/>
</dbReference>
<proteinExistence type="inferred from homology"/>
<dbReference type="PANTHER" id="PTHR47151:SF2">
    <property type="entry name" value="AMINO ACID BINDING PROTEIN"/>
    <property type="match status" value="1"/>
</dbReference>
<name>A0ABW9BL24_9BURK</name>
<evidence type="ECO:0000313" key="6">
    <source>
        <dbReference type="EMBL" id="MFM0240410.1"/>
    </source>
</evidence>
<evidence type="ECO:0000313" key="7">
    <source>
        <dbReference type="Proteomes" id="UP001629274"/>
    </source>
</evidence>
<evidence type="ECO:0000259" key="5">
    <source>
        <dbReference type="Pfam" id="PF13458"/>
    </source>
</evidence>
<comment type="caution">
    <text evidence="6">The sequence shown here is derived from an EMBL/GenBank/DDBJ whole genome shotgun (WGS) entry which is preliminary data.</text>
</comment>